<proteinExistence type="predicted"/>
<comment type="caution">
    <text evidence="3">The sequence shown here is derived from an EMBL/GenBank/DDBJ whole genome shotgun (WGS) entry which is preliminary data.</text>
</comment>
<accession>A0ABQ7NUF6</accession>
<feature type="region of interest" description="Disordered" evidence="1">
    <location>
        <begin position="169"/>
        <end position="191"/>
    </location>
</feature>
<organism evidence="3 4">
    <name type="scientific">Brassica rapa subsp. trilocularis</name>
    <dbReference type="NCBI Taxonomy" id="1813537"/>
    <lineage>
        <taxon>Eukaryota</taxon>
        <taxon>Viridiplantae</taxon>
        <taxon>Streptophyta</taxon>
        <taxon>Embryophyta</taxon>
        <taxon>Tracheophyta</taxon>
        <taxon>Spermatophyta</taxon>
        <taxon>Magnoliopsida</taxon>
        <taxon>eudicotyledons</taxon>
        <taxon>Gunneridae</taxon>
        <taxon>Pentapetalae</taxon>
        <taxon>rosids</taxon>
        <taxon>malvids</taxon>
        <taxon>Brassicales</taxon>
        <taxon>Brassicaceae</taxon>
        <taxon>Brassiceae</taxon>
        <taxon>Brassica</taxon>
    </lineage>
</organism>
<evidence type="ECO:0000256" key="1">
    <source>
        <dbReference type="SAM" id="MobiDB-lite"/>
    </source>
</evidence>
<sequence>MVPVCTEVISDHIRSHLEITSHERNLALYHATKQSKEENLKVHVDINTRVRGRGRINNGTNTVLKKEKEKAKNIKNSLTKHGHGHYHVHDVYGEEYAEQESNWHVYTHGSVTGQPESLSHPGEANCQAPPKIVPPWTKDFPLVSSDYTKRLEPEPLRDTFYGHERTYTLERDVRRDAPSHPPKLHDMSERE</sequence>
<dbReference type="Pfam" id="PF23403">
    <property type="entry name" value="LTI65_LTI78_N"/>
    <property type="match status" value="1"/>
</dbReference>
<evidence type="ECO:0000259" key="2">
    <source>
        <dbReference type="Pfam" id="PF23403"/>
    </source>
</evidence>
<dbReference type="InterPro" id="IPR056605">
    <property type="entry name" value="LTI65_LTI78_N"/>
</dbReference>
<reference evidence="3 4" key="1">
    <citation type="submission" date="2021-03" db="EMBL/GenBank/DDBJ databases">
        <authorList>
            <person name="King G.J."/>
            <person name="Bancroft I."/>
            <person name="Baten A."/>
            <person name="Bloomfield J."/>
            <person name="Borpatragohain P."/>
            <person name="He Z."/>
            <person name="Irish N."/>
            <person name="Irwin J."/>
            <person name="Liu K."/>
            <person name="Mauleon R.P."/>
            <person name="Moore J."/>
            <person name="Morris R."/>
            <person name="Ostergaard L."/>
            <person name="Wang B."/>
            <person name="Wells R."/>
        </authorList>
    </citation>
    <scope>NUCLEOTIDE SEQUENCE [LARGE SCALE GENOMIC DNA]</scope>
    <source>
        <strain evidence="3">R-o-18</strain>
        <tissue evidence="3">Leaf</tissue>
    </source>
</reference>
<name>A0ABQ7NUF6_BRACM</name>
<dbReference type="EMBL" id="JADBGQ010000001">
    <property type="protein sequence ID" value="KAG5414487.1"/>
    <property type="molecule type" value="Genomic_DNA"/>
</dbReference>
<feature type="domain" description="LTI65/LTI78 N-terminal" evidence="2">
    <location>
        <begin position="61"/>
        <end position="100"/>
    </location>
</feature>
<dbReference type="Proteomes" id="UP000823674">
    <property type="component" value="Chromosome A01"/>
</dbReference>
<gene>
    <name evidence="3" type="primary">A01g504080.1_BraROA</name>
    <name evidence="3" type="ORF">IGI04_002054</name>
</gene>
<evidence type="ECO:0000313" key="3">
    <source>
        <dbReference type="EMBL" id="KAG5414487.1"/>
    </source>
</evidence>
<evidence type="ECO:0000313" key="4">
    <source>
        <dbReference type="Proteomes" id="UP000823674"/>
    </source>
</evidence>
<keyword evidence="4" id="KW-1185">Reference proteome</keyword>
<protein>
    <recommendedName>
        <fullName evidence="2">LTI65/LTI78 N-terminal domain-containing protein</fullName>
    </recommendedName>
</protein>